<dbReference type="GO" id="GO:0005737">
    <property type="term" value="C:cytoplasm"/>
    <property type="evidence" value="ECO:0007669"/>
    <property type="project" value="UniProtKB-SubCell"/>
</dbReference>
<dbReference type="HOGENOM" id="CLU_012062_37_0_1"/>
<comment type="similarity">
    <text evidence="3">Belongs to the cyclophilin-type PPIase family. PPIase D subfamily.</text>
</comment>
<evidence type="ECO:0000256" key="11">
    <source>
        <dbReference type="SAM" id="MobiDB-lite"/>
    </source>
</evidence>
<keyword evidence="7 10" id="KW-0802">TPR repeat</keyword>
<evidence type="ECO:0000259" key="12">
    <source>
        <dbReference type="PROSITE" id="PS50072"/>
    </source>
</evidence>
<dbReference type="GO" id="GO:0042026">
    <property type="term" value="P:protein refolding"/>
    <property type="evidence" value="ECO:0007669"/>
    <property type="project" value="UniProtKB-ARBA"/>
</dbReference>
<dbReference type="Gene3D" id="1.25.40.10">
    <property type="entry name" value="Tetratricopeptide repeat domain"/>
    <property type="match status" value="1"/>
</dbReference>
<dbReference type="InterPro" id="IPR011990">
    <property type="entry name" value="TPR-like_helical_dom_sf"/>
</dbReference>
<keyword evidence="5" id="KW-0963">Cytoplasm</keyword>
<dbReference type="SUPFAM" id="SSF50891">
    <property type="entry name" value="Cyclophilin-like"/>
    <property type="match status" value="1"/>
</dbReference>
<dbReference type="GO" id="GO:0003755">
    <property type="term" value="F:peptidyl-prolyl cis-trans isomerase activity"/>
    <property type="evidence" value="ECO:0007669"/>
    <property type="project" value="UniProtKB-KW"/>
</dbReference>
<dbReference type="AlphaFoldDB" id="A0A015N330"/>
<dbReference type="InterPro" id="IPR029000">
    <property type="entry name" value="Cyclophilin-like_dom_sf"/>
</dbReference>
<evidence type="ECO:0000313" key="14">
    <source>
        <dbReference type="Proteomes" id="UP000022910"/>
    </source>
</evidence>
<keyword evidence="8" id="KW-0697">Rotamase</keyword>
<dbReference type="Gene3D" id="2.40.100.10">
    <property type="entry name" value="Cyclophilin-like"/>
    <property type="match status" value="1"/>
</dbReference>
<comment type="caution">
    <text evidence="13">The sequence shown here is derived from an EMBL/GenBank/DDBJ whole genome shotgun (WGS) entry which is preliminary data.</text>
</comment>
<dbReference type="PANTHER" id="PTHR11071:SF561">
    <property type="entry name" value="PEPTIDYL-PROLYL CIS-TRANS ISOMERASE D-RELATED"/>
    <property type="match status" value="1"/>
</dbReference>
<dbReference type="SMART" id="SM00028">
    <property type="entry name" value="TPR"/>
    <property type="match status" value="3"/>
</dbReference>
<feature type="compositionally biased region" description="Acidic residues" evidence="11">
    <location>
        <begin position="186"/>
        <end position="196"/>
    </location>
</feature>
<dbReference type="Proteomes" id="UP000022910">
    <property type="component" value="Unassembled WGS sequence"/>
</dbReference>
<evidence type="ECO:0000256" key="5">
    <source>
        <dbReference type="ARBA" id="ARBA00022490"/>
    </source>
</evidence>
<dbReference type="InterPro" id="IPR019734">
    <property type="entry name" value="TPR_rpt"/>
</dbReference>
<comment type="subcellular location">
    <subcellularLocation>
        <location evidence="2">Cytoplasm</location>
    </subcellularLocation>
</comment>
<protein>
    <recommendedName>
        <fullName evidence="4">peptidylprolyl isomerase</fullName>
        <ecNumber evidence="4">5.2.1.8</ecNumber>
    </recommendedName>
</protein>
<dbReference type="PROSITE" id="PS50072">
    <property type="entry name" value="CSA_PPIASE_2"/>
    <property type="match status" value="1"/>
</dbReference>
<evidence type="ECO:0000256" key="6">
    <source>
        <dbReference type="ARBA" id="ARBA00022737"/>
    </source>
</evidence>
<dbReference type="Pfam" id="PF13181">
    <property type="entry name" value="TPR_8"/>
    <property type="match status" value="1"/>
</dbReference>
<dbReference type="EC" id="5.2.1.8" evidence="4"/>
<accession>A0A015N330</accession>
<dbReference type="InterPro" id="IPR002130">
    <property type="entry name" value="Cyclophilin-type_PPIase_dom"/>
</dbReference>
<dbReference type="InterPro" id="IPR020892">
    <property type="entry name" value="Cyclophilin-type_PPIase_CS"/>
</dbReference>
<dbReference type="SUPFAM" id="SSF48452">
    <property type="entry name" value="TPR-like"/>
    <property type="match status" value="1"/>
</dbReference>
<feature type="region of interest" description="Disordered" evidence="11">
    <location>
        <begin position="174"/>
        <end position="197"/>
    </location>
</feature>
<reference evidence="13 14" key="1">
    <citation type="submission" date="2014-02" db="EMBL/GenBank/DDBJ databases">
        <title>Single nucleus genome sequencing reveals high similarity among nuclei of an endomycorrhizal fungus.</title>
        <authorList>
            <person name="Lin K."/>
            <person name="Geurts R."/>
            <person name="Zhang Z."/>
            <person name="Limpens E."/>
            <person name="Saunders D.G."/>
            <person name="Mu D."/>
            <person name="Pang E."/>
            <person name="Cao H."/>
            <person name="Cha H."/>
            <person name="Lin T."/>
            <person name="Zhou Q."/>
            <person name="Shang Y."/>
            <person name="Li Y."/>
            <person name="Ivanov S."/>
            <person name="Sharma T."/>
            <person name="Velzen R.V."/>
            <person name="Ruijter N.D."/>
            <person name="Aanen D.K."/>
            <person name="Win J."/>
            <person name="Kamoun S."/>
            <person name="Bisseling T."/>
            <person name="Huang S."/>
        </authorList>
    </citation>
    <scope>NUCLEOTIDE SEQUENCE [LARGE SCALE GENOMIC DNA]</scope>
    <source>
        <strain evidence="14">DAOM197198w</strain>
    </source>
</reference>
<dbReference type="PROSITE" id="PS00170">
    <property type="entry name" value="CSA_PPIASE_1"/>
    <property type="match status" value="1"/>
</dbReference>
<dbReference type="FunFam" id="2.40.100.10:FF:000009">
    <property type="entry name" value="Peptidyl-prolyl cis-trans isomerase D"/>
    <property type="match status" value="1"/>
</dbReference>
<feature type="domain" description="PPIase cyclophilin-type" evidence="12">
    <location>
        <begin position="6"/>
        <end position="170"/>
    </location>
</feature>
<evidence type="ECO:0000256" key="8">
    <source>
        <dbReference type="ARBA" id="ARBA00023110"/>
    </source>
</evidence>
<dbReference type="PROSITE" id="PS50005">
    <property type="entry name" value="TPR"/>
    <property type="match status" value="1"/>
</dbReference>
<evidence type="ECO:0000256" key="3">
    <source>
        <dbReference type="ARBA" id="ARBA00010898"/>
    </source>
</evidence>
<organism evidence="13 14">
    <name type="scientific">Rhizophagus irregularis (strain DAOM 197198w)</name>
    <name type="common">Glomus intraradices</name>
    <dbReference type="NCBI Taxonomy" id="1432141"/>
    <lineage>
        <taxon>Eukaryota</taxon>
        <taxon>Fungi</taxon>
        <taxon>Fungi incertae sedis</taxon>
        <taxon>Mucoromycota</taxon>
        <taxon>Glomeromycotina</taxon>
        <taxon>Glomeromycetes</taxon>
        <taxon>Glomerales</taxon>
        <taxon>Glomeraceae</taxon>
        <taxon>Rhizophagus</taxon>
    </lineage>
</organism>
<evidence type="ECO:0000256" key="9">
    <source>
        <dbReference type="ARBA" id="ARBA00023235"/>
    </source>
</evidence>
<evidence type="ECO:0000256" key="10">
    <source>
        <dbReference type="PROSITE-ProRule" id="PRU00339"/>
    </source>
</evidence>
<name>A0A015N330_RHIIW</name>
<feature type="repeat" description="TPR" evidence="10">
    <location>
        <begin position="301"/>
        <end position="334"/>
    </location>
</feature>
<dbReference type="GO" id="GO:0016018">
    <property type="term" value="F:cyclosporin A binding"/>
    <property type="evidence" value="ECO:0007669"/>
    <property type="project" value="TreeGrafter"/>
</dbReference>
<dbReference type="OrthoDB" id="407558at2759"/>
<dbReference type="CDD" id="cd01926">
    <property type="entry name" value="cyclophilin_ABH_like"/>
    <property type="match status" value="1"/>
</dbReference>
<dbReference type="PANTHER" id="PTHR11071">
    <property type="entry name" value="PEPTIDYL-PROLYL CIS-TRANS ISOMERASE"/>
    <property type="match status" value="1"/>
</dbReference>
<keyword evidence="9 13" id="KW-0413">Isomerase</keyword>
<evidence type="ECO:0000256" key="2">
    <source>
        <dbReference type="ARBA" id="ARBA00004496"/>
    </source>
</evidence>
<evidence type="ECO:0000256" key="7">
    <source>
        <dbReference type="ARBA" id="ARBA00022803"/>
    </source>
</evidence>
<gene>
    <name evidence="13" type="ORF">RirG_059380</name>
</gene>
<dbReference type="PRINTS" id="PR00153">
    <property type="entry name" value="CSAPPISMRASE"/>
</dbReference>
<keyword evidence="14" id="KW-1185">Reference proteome</keyword>
<evidence type="ECO:0000256" key="4">
    <source>
        <dbReference type="ARBA" id="ARBA00013194"/>
    </source>
</evidence>
<evidence type="ECO:0000256" key="1">
    <source>
        <dbReference type="ARBA" id="ARBA00000971"/>
    </source>
</evidence>
<dbReference type="STRING" id="1432141.A0A015N330"/>
<proteinExistence type="inferred from homology"/>
<keyword evidence="6" id="KW-0677">Repeat</keyword>
<dbReference type="Pfam" id="PF00160">
    <property type="entry name" value="Pro_isomerase"/>
    <property type="match status" value="1"/>
</dbReference>
<dbReference type="EMBL" id="JEMT01014398">
    <property type="protein sequence ID" value="EXX73538.1"/>
    <property type="molecule type" value="Genomic_DNA"/>
</dbReference>
<dbReference type="FunFam" id="1.25.40.10:FF:000029">
    <property type="entry name" value="peptidyl-prolyl cis-trans isomerase D"/>
    <property type="match status" value="1"/>
</dbReference>
<comment type="catalytic activity">
    <reaction evidence="1">
        <text>[protein]-peptidylproline (omega=180) = [protein]-peptidylproline (omega=0)</text>
        <dbReference type="Rhea" id="RHEA:16237"/>
        <dbReference type="Rhea" id="RHEA-COMP:10747"/>
        <dbReference type="Rhea" id="RHEA-COMP:10748"/>
        <dbReference type="ChEBI" id="CHEBI:83833"/>
        <dbReference type="ChEBI" id="CHEBI:83834"/>
        <dbReference type="EC" id="5.2.1.8"/>
    </reaction>
</comment>
<evidence type="ECO:0000313" key="13">
    <source>
        <dbReference type="EMBL" id="EXX73538.1"/>
    </source>
</evidence>
<sequence length="364" mass="40764">MSVRCFFDIDIGDVREGRIVFELFDDLIPNTVENFRALCTGEKGIGKSGYPLHYKGSTFHRVIKGFMIQGGDFTRGDGTGGESIYGDKFDDESFDVKHDEPFLLSMANAGPNTNGSQFFITTGKATHLDDKHVIFGRVLKGKSVVRAIENNPTGTNDKPIKKVTIVDCGELKEDEDDGVPVPADGDTYEDWPEDESGSLKPEKLLEIAQKVKDIGNDYFKKGDYLNASKKYTKAIRYLNEKTTFEDDDPPELEKKFYSLKISCYLNKAACSLKLQNWKNAVDDTTIVLEMSPEYLLDADKAKALYRRGSAKVGMKDEEEAVKDLQQASKLNPQDAAIAKEIAIAKQKLKAREEKQKKAFAKMFE</sequence>